<feature type="transmembrane region" description="Helical" evidence="2">
    <location>
        <begin position="12"/>
        <end position="38"/>
    </location>
</feature>
<keyword evidence="6" id="KW-1185">Reference proteome</keyword>
<evidence type="ECO:0000259" key="4">
    <source>
        <dbReference type="Pfam" id="PF07705"/>
    </source>
</evidence>
<dbReference type="InterPro" id="IPR011635">
    <property type="entry name" value="CARDB"/>
</dbReference>
<proteinExistence type="predicted"/>
<feature type="domain" description="GLUG" evidence="3">
    <location>
        <begin position="324"/>
        <end position="359"/>
    </location>
</feature>
<feature type="domain" description="CARDB" evidence="4">
    <location>
        <begin position="632"/>
        <end position="715"/>
    </location>
</feature>
<dbReference type="OrthoDB" id="103676at2157"/>
<dbReference type="InterPro" id="IPR013783">
    <property type="entry name" value="Ig-like_fold"/>
</dbReference>
<dbReference type="Gene3D" id="2.160.20.110">
    <property type="match status" value="2"/>
</dbReference>
<dbReference type="RefSeq" id="WP_007700074.1">
    <property type="nucleotide sequence ID" value="NZ_AOIQ01000012.1"/>
</dbReference>
<feature type="compositionally biased region" description="Polar residues" evidence="1">
    <location>
        <begin position="712"/>
        <end position="722"/>
    </location>
</feature>
<dbReference type="Gene3D" id="2.60.40.10">
    <property type="entry name" value="Immunoglobulins"/>
    <property type="match status" value="2"/>
</dbReference>
<sequence>MDDGLSISREGWLRLAVRVAALVALVAICGAGFAGVMADGATNQPTIEGMDGNGTADDPYVVTNATQLQAMEEDLDAHYVLGNDVDASNTAEWNDQKGFEPVGNESEPFTGALDGRGHTIDAFSINRSDENHVGLFGYTDHESVDENPIRTVTMTNATVVGNERVGTLVGAVYLRTDISDVDVHGTVTGTDRVGGVVGQHIFGSATDVSVNATVTGRNDVGGYGGFTQVDTYDMSVESTVDGENRVGGAFGTNIYPTSNVSVTTDVTGINDVGGIAGISPRGNSDTIEKSSVSGTVTGTTNVGGLIGKTRESVVDSSSSATVDGGQNVGGLVGNVAEDDGEFERSLRATVRNSTASGDVYGEQYVGGLVGVINGGDYSNGEWDHGLVTDSSATGDVYVVDAEWDVKEHVGGLVGIMRDSPDTDDSPRIQDSWASGSVGNEDGFPFTVGGLVGTVDAGTVARSSAIGDVNGEDTVGGLVGENAGTIVESRASGLIDGSYITGGIGANNRGTIARSSSTARVGGHSFSTGGLVADNQADGDVTDSWAAGRTSGPNSDNGGLIGYDQGTVSDSYWDVDATGQSDGIDNDPDNPGVTGRTTAEMTGPAAESNMTDLEFPGTWEPTNRYPHLSWQPSFDVAISETNAPVTAGENVTATVTVTNTGDMADAQAVWLTDTGFEDREQDLTQVALEPGESETVTLEWATEDDATGDHSVRATTPDATANATVEVREESDGGDIDPSPDPSLPSPSPPSDGTDRAELVVTEVSPSTTTVAVGDSVRLDWTVENRGDVAGERRIDVRVDGRTVAERSVELGAGESRTMNVTHAFETTGQYEFAVDGEAVDTVTVEDNESAGGGTGGDAADDGANGSSSDGSAADSPPGGDGDASPGYGPVGTLAALALLVALAARRSDRG</sequence>
<feature type="compositionally biased region" description="Pro residues" evidence="1">
    <location>
        <begin position="738"/>
        <end position="749"/>
    </location>
</feature>
<feature type="region of interest" description="Disordered" evidence="1">
    <location>
        <begin position="701"/>
        <end position="755"/>
    </location>
</feature>
<keyword evidence="2" id="KW-0472">Membrane</keyword>
<evidence type="ECO:0000313" key="6">
    <source>
        <dbReference type="Proteomes" id="UP000011560"/>
    </source>
</evidence>
<organism evidence="5 6">
    <name type="scientific">Halovivax asiaticus JCM 14624</name>
    <dbReference type="NCBI Taxonomy" id="1227490"/>
    <lineage>
        <taxon>Archaea</taxon>
        <taxon>Methanobacteriati</taxon>
        <taxon>Methanobacteriota</taxon>
        <taxon>Stenosarchaea group</taxon>
        <taxon>Halobacteria</taxon>
        <taxon>Halobacteriales</taxon>
        <taxon>Natrialbaceae</taxon>
        <taxon>Halovivax</taxon>
    </lineage>
</organism>
<reference evidence="5 6" key="1">
    <citation type="journal article" date="2014" name="PLoS Genet.">
        <title>Phylogenetically driven sequencing of extremely halophilic archaea reveals strategies for static and dynamic osmo-response.</title>
        <authorList>
            <person name="Becker E.A."/>
            <person name="Seitzer P.M."/>
            <person name="Tritt A."/>
            <person name="Larsen D."/>
            <person name="Krusor M."/>
            <person name="Yao A.I."/>
            <person name="Wu D."/>
            <person name="Madern D."/>
            <person name="Eisen J.A."/>
            <person name="Darling A.E."/>
            <person name="Facciotti M.T."/>
        </authorList>
    </citation>
    <scope>NUCLEOTIDE SEQUENCE [LARGE SCALE GENOMIC DNA]</scope>
    <source>
        <strain evidence="5 6">JCM 14624</strain>
    </source>
</reference>
<gene>
    <name evidence="5" type="ORF">C479_07206</name>
</gene>
<comment type="caution">
    <text evidence="5">The sequence shown here is derived from an EMBL/GenBank/DDBJ whole genome shotgun (WGS) entry which is preliminary data.</text>
</comment>
<dbReference type="PATRIC" id="fig|1227490.4.peg.1466"/>
<keyword evidence="2" id="KW-1133">Transmembrane helix</keyword>
<feature type="region of interest" description="Disordered" evidence="1">
    <location>
        <begin position="529"/>
        <end position="559"/>
    </location>
</feature>
<evidence type="ECO:0000313" key="5">
    <source>
        <dbReference type="EMBL" id="ELZ11632.1"/>
    </source>
</evidence>
<dbReference type="InterPro" id="IPR011493">
    <property type="entry name" value="GLUG"/>
</dbReference>
<feature type="compositionally biased region" description="Low complexity" evidence="1">
    <location>
        <begin position="861"/>
        <end position="888"/>
    </location>
</feature>
<feature type="domain" description="CARDB" evidence="4">
    <location>
        <begin position="757"/>
        <end position="843"/>
    </location>
</feature>
<evidence type="ECO:0000256" key="1">
    <source>
        <dbReference type="SAM" id="MobiDB-lite"/>
    </source>
</evidence>
<evidence type="ECO:0000259" key="3">
    <source>
        <dbReference type="Pfam" id="PF07581"/>
    </source>
</evidence>
<evidence type="ECO:0000256" key="2">
    <source>
        <dbReference type="SAM" id="Phobius"/>
    </source>
</evidence>
<dbReference type="Proteomes" id="UP000011560">
    <property type="component" value="Unassembled WGS sequence"/>
</dbReference>
<dbReference type="STRING" id="1227490.C479_07206"/>
<dbReference type="AlphaFoldDB" id="M0BMC2"/>
<dbReference type="Pfam" id="PF07705">
    <property type="entry name" value="CARDB"/>
    <property type="match status" value="2"/>
</dbReference>
<dbReference type="EMBL" id="AOIQ01000012">
    <property type="protein sequence ID" value="ELZ11632.1"/>
    <property type="molecule type" value="Genomic_DNA"/>
</dbReference>
<protein>
    <submittedName>
        <fullName evidence="5">Periplasmic copper-binding protein</fullName>
    </submittedName>
</protein>
<name>M0BMC2_9EURY</name>
<dbReference type="Pfam" id="PF07581">
    <property type="entry name" value="Glug"/>
    <property type="match status" value="1"/>
</dbReference>
<accession>M0BMC2</accession>
<keyword evidence="2" id="KW-0812">Transmembrane</keyword>
<feature type="region of interest" description="Disordered" evidence="1">
    <location>
        <begin position="844"/>
        <end position="888"/>
    </location>
</feature>